<dbReference type="Pfam" id="PF13749">
    <property type="entry name" value="HATPase_c_4"/>
    <property type="match status" value="1"/>
</dbReference>
<dbReference type="InterPro" id="IPR036388">
    <property type="entry name" value="WH-like_DNA-bd_sf"/>
</dbReference>
<dbReference type="SUPFAM" id="SSF46785">
    <property type="entry name" value="Winged helix' DNA-binding domain"/>
    <property type="match status" value="1"/>
</dbReference>
<dbReference type="AlphaFoldDB" id="A0A1R4J5M6"/>
<keyword evidence="1" id="KW-0378">Hydrolase</keyword>
<dbReference type="Gene3D" id="1.10.10.10">
    <property type="entry name" value="Winged helix-like DNA-binding domain superfamily/Winged helix DNA-binding domain"/>
    <property type="match status" value="1"/>
</dbReference>
<keyword evidence="1" id="KW-0067">ATP-binding</keyword>
<keyword evidence="1" id="KW-0347">Helicase</keyword>
<dbReference type="EMBL" id="FUKP01000042">
    <property type="protein sequence ID" value="SJN27332.1"/>
    <property type="molecule type" value="Genomic_DNA"/>
</dbReference>
<proteinExistence type="predicted"/>
<keyword evidence="1" id="KW-0547">Nucleotide-binding</keyword>
<dbReference type="InterPro" id="IPR036390">
    <property type="entry name" value="WH_DNA-bd_sf"/>
</dbReference>
<dbReference type="Proteomes" id="UP000196230">
    <property type="component" value="Unassembled WGS sequence"/>
</dbReference>
<dbReference type="InterPro" id="IPR038475">
    <property type="entry name" value="RecG_C_sf"/>
</dbReference>
<protein>
    <submittedName>
        <fullName evidence="1">ATP-dependent DNA helicase</fullName>
    </submittedName>
</protein>
<accession>A0A1R4J5M6</accession>
<dbReference type="PANTHER" id="PTHR30595:SF6">
    <property type="entry name" value="SCHLAFEN ALBA-2 DOMAIN-CONTAINING PROTEIN"/>
    <property type="match status" value="1"/>
</dbReference>
<evidence type="ECO:0000313" key="1">
    <source>
        <dbReference type="EMBL" id="SJN27332.1"/>
    </source>
</evidence>
<organism evidence="1 2">
    <name type="scientific">Micrococcus lylae</name>
    <dbReference type="NCBI Taxonomy" id="1273"/>
    <lineage>
        <taxon>Bacteria</taxon>
        <taxon>Bacillati</taxon>
        <taxon>Actinomycetota</taxon>
        <taxon>Actinomycetes</taxon>
        <taxon>Micrococcales</taxon>
        <taxon>Micrococcaceae</taxon>
        <taxon>Micrococcus</taxon>
    </lineage>
</organism>
<sequence length="271" mass="29506">MEIPEDVLREAIANAVVHREYADLFQGEPVTVDVYPDRVEIASPGGLWGGKTKDNLDDGRSMCRNRVLMQMLQHVPHHEAAGFTVEGQGGGVRMMMNQMTAHALEGPEFTVHPDQVVVTLRRHGVEIPALRQWLQSLSSETLTEQEEAILLIARRNGGVTVPGLRQSLGADSDVLRMVLDGLASKGLMRETGTDSYALWAEEQGLTDAERAVVDALASGHAQELSVHDIARATGRAVTSLRPVLRGLVERGVVVATAPPTSRNRRYVLPDG</sequence>
<gene>
    <name evidence="1" type="ORF">FM125_06635</name>
</gene>
<dbReference type="GO" id="GO:0004386">
    <property type="term" value="F:helicase activity"/>
    <property type="evidence" value="ECO:0007669"/>
    <property type="project" value="UniProtKB-KW"/>
</dbReference>
<reference evidence="1 2" key="1">
    <citation type="submission" date="2017-02" db="EMBL/GenBank/DDBJ databases">
        <authorList>
            <person name="Peterson S.W."/>
        </authorList>
    </citation>
    <scope>NUCLEOTIDE SEQUENCE [LARGE SCALE GENOMIC DNA]</scope>
    <source>
        <strain evidence="1 2">2B3F</strain>
    </source>
</reference>
<dbReference type="Gene3D" id="3.30.565.60">
    <property type="match status" value="1"/>
</dbReference>
<dbReference type="PANTHER" id="PTHR30595">
    <property type="entry name" value="GLPR-RELATED TRANSCRIPTIONAL REPRESSOR"/>
    <property type="match status" value="1"/>
</dbReference>
<name>A0A1R4J5M6_9MICC</name>
<evidence type="ECO:0000313" key="2">
    <source>
        <dbReference type="Proteomes" id="UP000196230"/>
    </source>
</evidence>